<feature type="compositionally biased region" description="Basic and acidic residues" evidence="1">
    <location>
        <begin position="256"/>
        <end position="275"/>
    </location>
</feature>
<evidence type="ECO:0000256" key="1">
    <source>
        <dbReference type="SAM" id="MobiDB-lite"/>
    </source>
</evidence>
<evidence type="ECO:0000313" key="3">
    <source>
        <dbReference type="EMBL" id="CAD9256941.1"/>
    </source>
</evidence>
<reference evidence="3" key="1">
    <citation type="submission" date="2021-01" db="EMBL/GenBank/DDBJ databases">
        <authorList>
            <person name="Corre E."/>
            <person name="Pelletier E."/>
            <person name="Niang G."/>
            <person name="Scheremetjew M."/>
            <person name="Finn R."/>
            <person name="Kale V."/>
            <person name="Holt S."/>
            <person name="Cochrane G."/>
            <person name="Meng A."/>
            <person name="Brown T."/>
            <person name="Cohen L."/>
        </authorList>
    </citation>
    <scope>NUCLEOTIDE SEQUENCE</scope>
    <source>
        <strain evidence="3">CCMP2877</strain>
    </source>
</reference>
<gene>
    <name evidence="3" type="ORF">PPAR1163_LOCUS15312</name>
</gene>
<evidence type="ECO:0008006" key="4">
    <source>
        <dbReference type="Google" id="ProtNLM"/>
    </source>
</evidence>
<dbReference type="PANTHER" id="PTHR35551">
    <property type="match status" value="1"/>
</dbReference>
<accession>A0A7S1U5M2</accession>
<name>A0A7S1U5M2_9STRA</name>
<dbReference type="Pfam" id="PF11016">
    <property type="entry name" value="DUF2854"/>
    <property type="match status" value="1"/>
</dbReference>
<dbReference type="AlphaFoldDB" id="A0A7S1U5M2"/>
<feature type="signal peptide" evidence="2">
    <location>
        <begin position="1"/>
        <end position="19"/>
    </location>
</feature>
<feature type="chain" id="PRO_5030868002" description="Thylakoid membrane protein" evidence="2">
    <location>
        <begin position="20"/>
        <end position="275"/>
    </location>
</feature>
<proteinExistence type="predicted"/>
<keyword evidence="2" id="KW-0732">Signal</keyword>
<organism evidence="3">
    <name type="scientific">Phaeomonas parva</name>
    <dbReference type="NCBI Taxonomy" id="124430"/>
    <lineage>
        <taxon>Eukaryota</taxon>
        <taxon>Sar</taxon>
        <taxon>Stramenopiles</taxon>
        <taxon>Ochrophyta</taxon>
        <taxon>Pinguiophyceae</taxon>
        <taxon>Pinguiochrysidales</taxon>
        <taxon>Pinguiochrysidaceae</taxon>
        <taxon>Phaeomonas</taxon>
    </lineage>
</organism>
<dbReference type="PANTHER" id="PTHR35551:SF1">
    <property type="entry name" value="ACCLIMATION OF PHOTOSYNTHESIS TO ENVIRONMENT"/>
    <property type="match status" value="1"/>
</dbReference>
<dbReference type="EMBL" id="HBGJ01023980">
    <property type="protein sequence ID" value="CAD9256941.1"/>
    <property type="molecule type" value="Transcribed_RNA"/>
</dbReference>
<evidence type="ECO:0000256" key="2">
    <source>
        <dbReference type="SAM" id="SignalP"/>
    </source>
</evidence>
<sequence length="275" mass="29593">MMRTFALAVLLLGLERASGFAARPAGSLVARRHAMRAVPRTQVRMSDGGEEQLPQVAAGGINTSGEPPFEIRGFSLATSFLVGGFVLTVASFGEYFAEGGGAGLGGIGFVYGIPVLLIGLSLKYAELAPVEVVSTPQGEAAFEAKATETLKKIKQDVTRHRYGDDAHLDSTLKSLGLQLPQKEFPTLEYLQEETTNEGELAFSMVFRSPETPYKIWAEEDRVKRYETFFGPGLNAEVVKVNAEERLVAIKLTTGEKPAEPKAAEPAPKEAAEESA</sequence>
<dbReference type="InterPro" id="IPR021275">
    <property type="entry name" value="DUF2854"/>
</dbReference>
<feature type="region of interest" description="Disordered" evidence="1">
    <location>
        <begin position="252"/>
        <end position="275"/>
    </location>
</feature>
<protein>
    <recommendedName>
        <fullName evidence="4">Thylakoid membrane protein</fullName>
    </recommendedName>
</protein>